<dbReference type="InterPro" id="IPR015943">
    <property type="entry name" value="WD40/YVTN_repeat-like_dom_sf"/>
</dbReference>
<reference evidence="3" key="1">
    <citation type="submission" date="2022-08" db="UniProtKB">
        <authorList>
            <consortium name="EnsemblMetazoa"/>
        </authorList>
    </citation>
    <scope>IDENTIFICATION</scope>
    <source>
        <strain evidence="3">EBRO</strain>
    </source>
</reference>
<dbReference type="VEuPathDB" id="VectorBase:AATE009101"/>
<dbReference type="SUPFAM" id="SSF50978">
    <property type="entry name" value="WD40 repeat-like"/>
    <property type="match status" value="1"/>
</dbReference>
<dbReference type="EnsemblMetazoa" id="AATE009101-RA">
    <property type="protein sequence ID" value="AATE009101-PA.1"/>
    <property type="gene ID" value="AATE009101"/>
</dbReference>
<accession>A0A182J0N2</accession>
<dbReference type="AlphaFoldDB" id="A0A182J0N2"/>
<dbReference type="STRING" id="41427.A0A182J0N2"/>
<keyword evidence="1" id="KW-0853">WD repeat</keyword>
<keyword evidence="2" id="KW-0677">Repeat</keyword>
<evidence type="ECO:0000256" key="1">
    <source>
        <dbReference type="ARBA" id="ARBA00022574"/>
    </source>
</evidence>
<organism evidence="3">
    <name type="scientific">Anopheles atroparvus</name>
    <name type="common">European mosquito</name>
    <dbReference type="NCBI Taxonomy" id="41427"/>
    <lineage>
        <taxon>Eukaryota</taxon>
        <taxon>Metazoa</taxon>
        <taxon>Ecdysozoa</taxon>
        <taxon>Arthropoda</taxon>
        <taxon>Hexapoda</taxon>
        <taxon>Insecta</taxon>
        <taxon>Pterygota</taxon>
        <taxon>Neoptera</taxon>
        <taxon>Endopterygota</taxon>
        <taxon>Diptera</taxon>
        <taxon>Nematocera</taxon>
        <taxon>Culicoidea</taxon>
        <taxon>Culicidae</taxon>
        <taxon>Anophelinae</taxon>
        <taxon>Anopheles</taxon>
    </lineage>
</organism>
<proteinExistence type="predicted"/>
<evidence type="ECO:0000256" key="2">
    <source>
        <dbReference type="ARBA" id="ARBA00022737"/>
    </source>
</evidence>
<sequence>MYLSLQDDAEFLSRQRIMNQNNILSGPIRSMEFTPSGSVLGAACGNKCVTVYDPRTTKRMHTIRDAHGDGVNCIK</sequence>
<dbReference type="InterPro" id="IPR039085">
    <property type="entry name" value="DCA10"/>
</dbReference>
<dbReference type="InterPro" id="IPR036322">
    <property type="entry name" value="WD40_repeat_dom_sf"/>
</dbReference>
<name>A0A182J0N2_ANOAO</name>
<dbReference type="GO" id="GO:0080008">
    <property type="term" value="C:Cul4-RING E3 ubiquitin ligase complex"/>
    <property type="evidence" value="ECO:0007669"/>
    <property type="project" value="TreeGrafter"/>
</dbReference>
<protein>
    <submittedName>
        <fullName evidence="3">ANAPC4_WD40 domain-containing protein</fullName>
    </submittedName>
</protein>
<dbReference type="Gene3D" id="2.130.10.10">
    <property type="entry name" value="YVTN repeat-like/Quinoprotein amine dehydrogenase"/>
    <property type="match status" value="1"/>
</dbReference>
<dbReference type="PANTHER" id="PTHR14588">
    <property type="entry name" value="DDB1- AND CUL4-ASSOCIATED FACTOR 10"/>
    <property type="match status" value="1"/>
</dbReference>
<evidence type="ECO:0000313" key="3">
    <source>
        <dbReference type="EnsemblMetazoa" id="AATE009101-PA.1"/>
    </source>
</evidence>
<dbReference type="PANTHER" id="PTHR14588:SF2">
    <property type="entry name" value="DDB1- AND CUL4-ASSOCIATED FACTOR 10"/>
    <property type="match status" value="1"/>
</dbReference>